<reference evidence="2" key="1">
    <citation type="submission" date="2020-04" db="EMBL/GenBank/DDBJ databases">
        <title>Genome Assembly and Annotation of Botryosphaeria dothidea sdau 11-99, a Latent Pathogen of Apple Fruit Ring Rot in China.</title>
        <authorList>
            <person name="Yu C."/>
            <person name="Diao Y."/>
            <person name="Lu Q."/>
            <person name="Zhao J."/>
            <person name="Cui S."/>
            <person name="Peng C."/>
            <person name="He B."/>
            <person name="Liu H."/>
        </authorList>
    </citation>
    <scope>NUCLEOTIDE SEQUENCE [LARGE SCALE GENOMIC DNA]</scope>
    <source>
        <strain evidence="2">Sdau11-99</strain>
    </source>
</reference>
<comment type="caution">
    <text evidence="2">The sequence shown here is derived from an EMBL/GenBank/DDBJ whole genome shotgun (WGS) entry which is preliminary data.</text>
</comment>
<feature type="region of interest" description="Disordered" evidence="1">
    <location>
        <begin position="300"/>
        <end position="358"/>
    </location>
</feature>
<organism evidence="2 3">
    <name type="scientific">Botryosphaeria dothidea</name>
    <dbReference type="NCBI Taxonomy" id="55169"/>
    <lineage>
        <taxon>Eukaryota</taxon>
        <taxon>Fungi</taxon>
        <taxon>Dikarya</taxon>
        <taxon>Ascomycota</taxon>
        <taxon>Pezizomycotina</taxon>
        <taxon>Dothideomycetes</taxon>
        <taxon>Dothideomycetes incertae sedis</taxon>
        <taxon>Botryosphaeriales</taxon>
        <taxon>Botryosphaeriaceae</taxon>
        <taxon>Botryosphaeria</taxon>
    </lineage>
</organism>
<name>A0A8H4IP71_9PEZI</name>
<feature type="compositionally biased region" description="Acidic residues" evidence="1">
    <location>
        <begin position="311"/>
        <end position="358"/>
    </location>
</feature>
<keyword evidence="3" id="KW-1185">Reference proteome</keyword>
<sequence>MALQPNARAIIDMVDEVSDIGIGRTDLKSWRSFSCTTAEYAQVYHYLRQPGKEDLYDCFNTIRVDRMPRLSHLFVRLPSQTQSIFTRSVQTALISLIHSVSRMGAEDWLLSFIRSFNGDRDVTSETALGEHRPDLKFLFQAVGLRGGRKRARTATDPSLVVEICNNYKHGDMASLAEMYMRHGDGAVRTVVAIDTTSGTYSVWRYLRYLPTKLEGKEYRKCFQTEKEVVWRGDDAQDLVLKIRDLLPTRMPIVEGMRDEALEALMKKPVVLKASRLADMWDAAKRAADYFAWVNTDVSDDETEMNLSGTEADVDTDDMGTLADLEDEEDDDERVWEDTDEEVEEDSDDSDDGEDDWVF</sequence>
<evidence type="ECO:0000313" key="3">
    <source>
        <dbReference type="Proteomes" id="UP000572817"/>
    </source>
</evidence>
<dbReference type="Proteomes" id="UP000572817">
    <property type="component" value="Unassembled WGS sequence"/>
</dbReference>
<accession>A0A8H4IP71</accession>
<evidence type="ECO:0000256" key="1">
    <source>
        <dbReference type="SAM" id="MobiDB-lite"/>
    </source>
</evidence>
<evidence type="ECO:0000313" key="2">
    <source>
        <dbReference type="EMBL" id="KAF4304757.1"/>
    </source>
</evidence>
<proteinExistence type="predicted"/>
<gene>
    <name evidence="2" type="ORF">GTA08_BOTSDO08435</name>
</gene>
<dbReference type="OrthoDB" id="3942872at2759"/>
<dbReference type="EMBL" id="WWBZ02000051">
    <property type="protein sequence ID" value="KAF4304757.1"/>
    <property type="molecule type" value="Genomic_DNA"/>
</dbReference>
<dbReference type="AlphaFoldDB" id="A0A8H4IP71"/>
<protein>
    <submittedName>
        <fullName evidence="2">Uncharacterized protein</fullName>
    </submittedName>
</protein>